<organism evidence="1 2">
    <name type="scientific">Blumeria graminis f. sp. tritici</name>
    <dbReference type="NCBI Taxonomy" id="62690"/>
    <lineage>
        <taxon>Eukaryota</taxon>
        <taxon>Fungi</taxon>
        <taxon>Dikarya</taxon>
        <taxon>Ascomycota</taxon>
        <taxon>Pezizomycotina</taxon>
        <taxon>Leotiomycetes</taxon>
        <taxon>Erysiphales</taxon>
        <taxon>Erysiphaceae</taxon>
        <taxon>Blumeria</taxon>
    </lineage>
</organism>
<keyword evidence="2" id="KW-1185">Reference proteome</keyword>
<gene>
    <name evidence="1" type="ORF">BGT96224V316_LOCUS654</name>
</gene>
<accession>A0A9X9L811</accession>
<evidence type="ECO:0000313" key="2">
    <source>
        <dbReference type="Proteomes" id="UP000324639"/>
    </source>
</evidence>
<name>A0A9X9L811_BLUGR</name>
<protein>
    <submittedName>
        <fullName evidence="1">Bgt-51870</fullName>
    </submittedName>
</protein>
<reference evidence="1 2" key="1">
    <citation type="submission" date="2018-08" db="EMBL/GenBank/DDBJ databases">
        <authorList>
            <person name="Muller C M."/>
        </authorList>
    </citation>
    <scope>NUCLEOTIDE SEQUENCE [LARGE SCALE GENOMIC DNA]</scope>
</reference>
<dbReference type="EMBL" id="LR026985">
    <property type="protein sequence ID" value="VCU39394.1"/>
    <property type="molecule type" value="Genomic_DNA"/>
</dbReference>
<evidence type="ECO:0000313" key="1">
    <source>
        <dbReference type="EMBL" id="VCU39394.1"/>
    </source>
</evidence>
<sequence length="66" mass="7580">MDSIKSLHQSRKFCHFQDKKSFLSNDSYSILADFYIVRLGSISTTSKDNFKLQFRCRGLAISHASC</sequence>
<dbReference type="Proteomes" id="UP000324639">
    <property type="component" value="Chromosome Bgt_-02"/>
</dbReference>
<proteinExistence type="predicted"/>
<dbReference type="AlphaFoldDB" id="A0A9X9L811"/>